<dbReference type="AlphaFoldDB" id="K0TNU7"/>
<dbReference type="EMBL" id="AGNL01004165">
    <property type="protein sequence ID" value="EJK73842.1"/>
    <property type="molecule type" value="Genomic_DNA"/>
</dbReference>
<comment type="caution">
    <text evidence="2">The sequence shown here is derived from an EMBL/GenBank/DDBJ whole genome shotgun (WGS) entry which is preliminary data.</text>
</comment>
<protein>
    <submittedName>
        <fullName evidence="2">Uncharacterized protein</fullName>
    </submittedName>
</protein>
<evidence type="ECO:0000313" key="2">
    <source>
        <dbReference type="EMBL" id="EJK73842.1"/>
    </source>
</evidence>
<dbReference type="Proteomes" id="UP000266841">
    <property type="component" value="Unassembled WGS sequence"/>
</dbReference>
<sequence>MTATNGPSPSSAVAAECHYRSGRYGAALGELERSGVRRRGSPLVFVAPRKGDHRDGAPGRGGAGDGADGVIMTDPAIEEEEDCGGEGPAGGEITRVELLALPPLAAAADAAMCRLRAAAAGRTREGGEEDASDLLEGALRAVGETSLAVLMAAVSASHLLLRGGRGDEAWEALSGSASFAARALTEAADDGEEEGPIDGVEGSLAALARLLPAPRGRSALRSLQTAFKASALASRRMILVPPPAASSSDGEGPPAKRQRTRTPNEGEGSKGGSVWSPAGIDGEAASDPPASAREHLADGLAYHVASRRLPNTRTALLRERRDACLDAAAEWEE</sequence>
<reference evidence="2 3" key="1">
    <citation type="journal article" date="2012" name="Genome Biol.">
        <title>Genome and low-iron response of an oceanic diatom adapted to chronic iron limitation.</title>
        <authorList>
            <person name="Lommer M."/>
            <person name="Specht M."/>
            <person name="Roy A.S."/>
            <person name="Kraemer L."/>
            <person name="Andreson R."/>
            <person name="Gutowska M.A."/>
            <person name="Wolf J."/>
            <person name="Bergner S.V."/>
            <person name="Schilhabel M.B."/>
            <person name="Klostermeier U.C."/>
            <person name="Beiko R.G."/>
            <person name="Rosenstiel P."/>
            <person name="Hippler M."/>
            <person name="Laroche J."/>
        </authorList>
    </citation>
    <scope>NUCLEOTIDE SEQUENCE [LARGE SCALE GENOMIC DNA]</scope>
    <source>
        <strain evidence="2 3">CCMP1005</strain>
    </source>
</reference>
<evidence type="ECO:0000313" key="3">
    <source>
        <dbReference type="Proteomes" id="UP000266841"/>
    </source>
</evidence>
<keyword evidence="3" id="KW-1185">Reference proteome</keyword>
<evidence type="ECO:0000256" key="1">
    <source>
        <dbReference type="SAM" id="MobiDB-lite"/>
    </source>
</evidence>
<name>K0TNU7_THAOC</name>
<accession>K0TNU7</accession>
<feature type="region of interest" description="Disordered" evidence="1">
    <location>
        <begin position="39"/>
        <end position="69"/>
    </location>
</feature>
<feature type="non-terminal residue" evidence="2">
    <location>
        <position position="333"/>
    </location>
</feature>
<proteinExistence type="predicted"/>
<organism evidence="2 3">
    <name type="scientific">Thalassiosira oceanica</name>
    <name type="common">Marine diatom</name>
    <dbReference type="NCBI Taxonomy" id="159749"/>
    <lineage>
        <taxon>Eukaryota</taxon>
        <taxon>Sar</taxon>
        <taxon>Stramenopiles</taxon>
        <taxon>Ochrophyta</taxon>
        <taxon>Bacillariophyta</taxon>
        <taxon>Coscinodiscophyceae</taxon>
        <taxon>Thalassiosirophycidae</taxon>
        <taxon>Thalassiosirales</taxon>
        <taxon>Thalassiosiraceae</taxon>
        <taxon>Thalassiosira</taxon>
    </lineage>
</organism>
<feature type="compositionally biased region" description="Gly residues" evidence="1">
    <location>
        <begin position="58"/>
        <end position="67"/>
    </location>
</feature>
<feature type="region of interest" description="Disordered" evidence="1">
    <location>
        <begin position="241"/>
        <end position="294"/>
    </location>
</feature>
<gene>
    <name evidence="2" type="ORF">THAOC_04514</name>
</gene>
<dbReference type="eggNOG" id="ENOG502TAXZ">
    <property type="taxonomic scope" value="Eukaryota"/>
</dbReference>